<dbReference type="EMBL" id="CADIKI010000034">
    <property type="protein sequence ID" value="CAB3810308.1"/>
    <property type="molecule type" value="Genomic_DNA"/>
</dbReference>
<dbReference type="Proteomes" id="UP000494252">
    <property type="component" value="Unassembled WGS sequence"/>
</dbReference>
<name>A0A6J5H3W2_9BURK</name>
<accession>A0A6J5H3W2</accession>
<reference evidence="1 2" key="1">
    <citation type="submission" date="2020-04" db="EMBL/GenBank/DDBJ databases">
        <authorList>
            <person name="De Canck E."/>
        </authorList>
    </citation>
    <scope>NUCLEOTIDE SEQUENCE [LARGE SCALE GENOMIC DNA]</scope>
    <source>
        <strain evidence="1 2">LMG 27177</strain>
    </source>
</reference>
<evidence type="ECO:0000313" key="2">
    <source>
        <dbReference type="Proteomes" id="UP000494252"/>
    </source>
</evidence>
<organism evidence="1 2">
    <name type="scientific">Paraburkholderia fynbosensis</name>
    <dbReference type="NCBI Taxonomy" id="1200993"/>
    <lineage>
        <taxon>Bacteria</taxon>
        <taxon>Pseudomonadati</taxon>
        <taxon>Pseudomonadota</taxon>
        <taxon>Betaproteobacteria</taxon>
        <taxon>Burkholderiales</taxon>
        <taxon>Burkholderiaceae</taxon>
        <taxon>Paraburkholderia</taxon>
    </lineage>
</organism>
<protein>
    <submittedName>
        <fullName evidence="1">Uncharacterized protein</fullName>
    </submittedName>
</protein>
<keyword evidence="2" id="KW-1185">Reference proteome</keyword>
<dbReference type="AlphaFoldDB" id="A0A6J5H3W2"/>
<proteinExistence type="predicted"/>
<dbReference type="RefSeq" id="WP_175166079.1">
    <property type="nucleotide sequence ID" value="NZ_CADIKI010000034.1"/>
</dbReference>
<evidence type="ECO:0000313" key="1">
    <source>
        <dbReference type="EMBL" id="CAB3810308.1"/>
    </source>
</evidence>
<gene>
    <name evidence="1" type="ORF">LMG27177_07128</name>
</gene>
<sequence length="70" mass="8084">MIFRIHRSLTVDNILGVKITLHYRLSKAISAKRVAAPNRFQDFRKALRAIHKLLKANNVVIWAVFFIKPG</sequence>